<comment type="caution">
    <text evidence="1">The sequence shown here is derived from an EMBL/GenBank/DDBJ whole genome shotgun (WGS) entry which is preliminary data.</text>
</comment>
<gene>
    <name evidence="1" type="ORF">PLOB_00006568</name>
</gene>
<accession>A0ABN8NCT5</accession>
<proteinExistence type="predicted"/>
<sequence length="66" mass="7762">MFSIHRLNEIHGKCFKKMFVSMQCCVMPYTNHLPKQEQVWPKKQHLCFKTTAAKALQCFCVFLSPV</sequence>
<name>A0ABN8NCT5_9CNID</name>
<evidence type="ECO:0000313" key="2">
    <source>
        <dbReference type="Proteomes" id="UP001159405"/>
    </source>
</evidence>
<evidence type="ECO:0000313" key="1">
    <source>
        <dbReference type="EMBL" id="CAH3045045.1"/>
    </source>
</evidence>
<protein>
    <submittedName>
        <fullName evidence="1">Uncharacterized protein</fullName>
    </submittedName>
</protein>
<organism evidence="1 2">
    <name type="scientific">Porites lobata</name>
    <dbReference type="NCBI Taxonomy" id="104759"/>
    <lineage>
        <taxon>Eukaryota</taxon>
        <taxon>Metazoa</taxon>
        <taxon>Cnidaria</taxon>
        <taxon>Anthozoa</taxon>
        <taxon>Hexacorallia</taxon>
        <taxon>Scleractinia</taxon>
        <taxon>Fungiina</taxon>
        <taxon>Poritidae</taxon>
        <taxon>Porites</taxon>
    </lineage>
</organism>
<dbReference type="Proteomes" id="UP001159405">
    <property type="component" value="Unassembled WGS sequence"/>
</dbReference>
<dbReference type="EMBL" id="CALNXK010000013">
    <property type="protein sequence ID" value="CAH3045045.1"/>
    <property type="molecule type" value="Genomic_DNA"/>
</dbReference>
<reference evidence="1 2" key="1">
    <citation type="submission" date="2022-05" db="EMBL/GenBank/DDBJ databases">
        <authorList>
            <consortium name="Genoscope - CEA"/>
            <person name="William W."/>
        </authorList>
    </citation>
    <scope>NUCLEOTIDE SEQUENCE [LARGE SCALE GENOMIC DNA]</scope>
</reference>
<keyword evidence="2" id="KW-1185">Reference proteome</keyword>